<feature type="transmembrane region" description="Helical" evidence="1">
    <location>
        <begin position="70"/>
        <end position="95"/>
    </location>
</feature>
<dbReference type="EMBL" id="JBFXLT010000185">
    <property type="protein sequence ID" value="KAL2802406.1"/>
    <property type="molecule type" value="Genomic_DNA"/>
</dbReference>
<keyword evidence="1" id="KW-0812">Transmembrane</keyword>
<keyword evidence="1" id="KW-0472">Membrane</keyword>
<proteinExistence type="predicted"/>
<reference evidence="2 3" key="1">
    <citation type="submission" date="2024-07" db="EMBL/GenBank/DDBJ databases">
        <title>Section-level genome sequencing and comparative genomics of Aspergillus sections Usti and Cavernicolus.</title>
        <authorList>
            <consortium name="Lawrence Berkeley National Laboratory"/>
            <person name="Nybo J.L."/>
            <person name="Vesth T.C."/>
            <person name="Theobald S."/>
            <person name="Frisvad J.C."/>
            <person name="Larsen T.O."/>
            <person name="Kjaerboelling I."/>
            <person name="Rothschild-Mancinelli K."/>
            <person name="Lyhne E.K."/>
            <person name="Kogle M.E."/>
            <person name="Barry K."/>
            <person name="Clum A."/>
            <person name="Na H."/>
            <person name="Ledsgaard L."/>
            <person name="Lin J."/>
            <person name="Lipzen A."/>
            <person name="Kuo A."/>
            <person name="Riley R."/>
            <person name="Mondo S."/>
            <person name="Labutti K."/>
            <person name="Haridas S."/>
            <person name="Pangalinan J."/>
            <person name="Salamov A.A."/>
            <person name="Simmons B.A."/>
            <person name="Magnuson J.K."/>
            <person name="Chen J."/>
            <person name="Drula E."/>
            <person name="Henrissat B."/>
            <person name="Wiebenga A."/>
            <person name="Lubbers R.J."/>
            <person name="Gomes A.C."/>
            <person name="Makela M.R."/>
            <person name="Stajich J."/>
            <person name="Grigoriev I.V."/>
            <person name="Mortensen U.H."/>
            <person name="De Vries R.P."/>
            <person name="Baker S.E."/>
            <person name="Andersen M.R."/>
        </authorList>
    </citation>
    <scope>NUCLEOTIDE SEQUENCE [LARGE SCALE GENOMIC DNA]</scope>
    <source>
        <strain evidence="2 3">CBS 588.65</strain>
    </source>
</reference>
<evidence type="ECO:0000313" key="3">
    <source>
        <dbReference type="Proteomes" id="UP001610334"/>
    </source>
</evidence>
<accession>A0ABR4GTK8</accession>
<dbReference type="Proteomes" id="UP001610334">
    <property type="component" value="Unassembled WGS sequence"/>
</dbReference>
<feature type="transmembrane region" description="Helical" evidence="1">
    <location>
        <begin position="41"/>
        <end position="64"/>
    </location>
</feature>
<name>A0ABR4GTK8_9EURO</name>
<evidence type="ECO:0000313" key="2">
    <source>
        <dbReference type="EMBL" id="KAL2802406.1"/>
    </source>
</evidence>
<comment type="caution">
    <text evidence="2">The sequence shown here is derived from an EMBL/GenBank/DDBJ whole genome shotgun (WGS) entry which is preliminary data.</text>
</comment>
<organism evidence="2 3">
    <name type="scientific">Aspergillus granulosus</name>
    <dbReference type="NCBI Taxonomy" id="176169"/>
    <lineage>
        <taxon>Eukaryota</taxon>
        <taxon>Fungi</taxon>
        <taxon>Dikarya</taxon>
        <taxon>Ascomycota</taxon>
        <taxon>Pezizomycotina</taxon>
        <taxon>Eurotiomycetes</taxon>
        <taxon>Eurotiomycetidae</taxon>
        <taxon>Eurotiales</taxon>
        <taxon>Aspergillaceae</taxon>
        <taxon>Aspergillus</taxon>
        <taxon>Aspergillus subgen. Nidulantes</taxon>
    </lineage>
</organism>
<protein>
    <submittedName>
        <fullName evidence="2">Uncharacterized protein</fullName>
    </submittedName>
</protein>
<keyword evidence="3" id="KW-1185">Reference proteome</keyword>
<keyword evidence="1" id="KW-1133">Transmembrane helix</keyword>
<sequence>MSYTCTTTLTINPTATATVTAIMGTPCPPPTHETLGLFGSAWANISGFFGTIWSTITTCLGFAFGSVLPVGIAVAVLFAIGCAVYGFVTVFAASYSWSEFHRRLREIERERKEKLLGDVKGLLNEGEMDICLDGEVVDVLDEKIRVRVEIEFLEVLLRAKREKFESL</sequence>
<gene>
    <name evidence="2" type="ORF">BJX63DRAFT_415134</name>
</gene>
<evidence type="ECO:0000256" key="1">
    <source>
        <dbReference type="SAM" id="Phobius"/>
    </source>
</evidence>